<protein>
    <recommendedName>
        <fullName evidence="3">Lipoprotein</fullName>
    </recommendedName>
</protein>
<name>H8KKV6_SOLCM</name>
<proteinExistence type="predicted"/>
<evidence type="ECO:0000313" key="1">
    <source>
        <dbReference type="EMBL" id="AFD08589.1"/>
    </source>
</evidence>
<dbReference type="HOGENOM" id="CLU_1204151_0_0_10"/>
<accession>H8KKV6</accession>
<sequence length="230" mass="26619">MKQYLLFFLLFLYGCNPIRKDKDLKWKTIEIGDFLFDFPSDFKLVKDKGVDSNVGRVVGDSLVFNYDFGYYSSQLTKTPKDCLDSNLITYHAGEKFTKPGIIYDKNNWPKVRLLKLRQATIHDSTLGQGCDYVAICEYKKQKFDYPIFLAVETKNKIFIIDTLDNIYRKIVYPQKYEPNNVIGVHVHKLTGYNQNINNYLGLTLTAATVSREQQELVLQIIGTMRAKPVN</sequence>
<evidence type="ECO:0008006" key="3">
    <source>
        <dbReference type="Google" id="ProtNLM"/>
    </source>
</evidence>
<reference evidence="1" key="1">
    <citation type="submission" date="2012-02" db="EMBL/GenBank/DDBJ databases">
        <title>The complete genome of Solitalea canadensis DSM 3403.</title>
        <authorList>
            <consortium name="US DOE Joint Genome Institute (JGI-PGF)"/>
            <person name="Lucas S."/>
            <person name="Copeland A."/>
            <person name="Lapidus A."/>
            <person name="Glavina del Rio T."/>
            <person name="Dalin E."/>
            <person name="Tice H."/>
            <person name="Bruce D."/>
            <person name="Goodwin L."/>
            <person name="Pitluck S."/>
            <person name="Peters L."/>
            <person name="Ovchinnikova G."/>
            <person name="Lu M."/>
            <person name="Kyrpides N."/>
            <person name="Mavromatis K."/>
            <person name="Ivanova N."/>
            <person name="Brettin T."/>
            <person name="Detter J.C."/>
            <person name="Han C."/>
            <person name="Larimer F."/>
            <person name="Land M."/>
            <person name="Hauser L."/>
            <person name="Markowitz V."/>
            <person name="Cheng J.-F."/>
            <person name="Hugenholtz P."/>
            <person name="Woyke T."/>
            <person name="Wu D."/>
            <person name="Spring S."/>
            <person name="Schroeder M."/>
            <person name="Kopitz M."/>
            <person name="Brambilla E."/>
            <person name="Klenk H.-P."/>
            <person name="Eisen J.A."/>
        </authorList>
    </citation>
    <scope>NUCLEOTIDE SEQUENCE</scope>
    <source>
        <strain evidence="1">DSM 3403</strain>
    </source>
</reference>
<organism evidence="1 2">
    <name type="scientific">Solitalea canadensis (strain ATCC 29591 / DSM 3403 / JCM 21819 / LMG 8368 / NBRC 15130 / NCIMB 12057 / USAM 9D)</name>
    <name type="common">Flexibacter canadensis</name>
    <dbReference type="NCBI Taxonomy" id="929556"/>
    <lineage>
        <taxon>Bacteria</taxon>
        <taxon>Pseudomonadati</taxon>
        <taxon>Bacteroidota</taxon>
        <taxon>Sphingobacteriia</taxon>
        <taxon>Sphingobacteriales</taxon>
        <taxon>Sphingobacteriaceae</taxon>
        <taxon>Solitalea</taxon>
    </lineage>
</organism>
<dbReference type="EMBL" id="CP003349">
    <property type="protein sequence ID" value="AFD08589.1"/>
    <property type="molecule type" value="Genomic_DNA"/>
</dbReference>
<evidence type="ECO:0000313" key="2">
    <source>
        <dbReference type="Proteomes" id="UP000007590"/>
    </source>
</evidence>
<dbReference type="OrthoDB" id="676083at2"/>
<gene>
    <name evidence="1" type="ordered locus">Solca_3585</name>
</gene>
<dbReference type="STRING" id="929556.Solca_3585"/>
<dbReference type="PROSITE" id="PS51257">
    <property type="entry name" value="PROKAR_LIPOPROTEIN"/>
    <property type="match status" value="1"/>
</dbReference>
<keyword evidence="2" id="KW-1185">Reference proteome</keyword>
<dbReference type="RefSeq" id="WP_014681812.1">
    <property type="nucleotide sequence ID" value="NC_017770.1"/>
</dbReference>
<dbReference type="AlphaFoldDB" id="H8KKV6"/>
<dbReference type="Proteomes" id="UP000007590">
    <property type="component" value="Chromosome"/>
</dbReference>
<dbReference type="KEGG" id="scn:Solca_3585"/>